<organism evidence="1 2">
    <name type="scientific">Candidatus Syntropharchaeum butanivorans</name>
    <dbReference type="NCBI Taxonomy" id="1839936"/>
    <lineage>
        <taxon>Archaea</taxon>
        <taxon>Methanobacteriati</taxon>
        <taxon>Methanobacteriota</taxon>
        <taxon>Stenosarchaea group</taxon>
        <taxon>Methanomicrobia</taxon>
        <taxon>Methanosarcinales</taxon>
        <taxon>ANME-2 cluster</taxon>
        <taxon>Candidatus Syntropharchaeum</taxon>
    </lineage>
</organism>
<name>A0A1F2P6A8_9EURY</name>
<evidence type="ECO:0000313" key="1">
    <source>
        <dbReference type="EMBL" id="OFV66675.1"/>
    </source>
</evidence>
<protein>
    <submittedName>
        <fullName evidence="1">Uncharacterized protein</fullName>
    </submittedName>
</protein>
<sequence>MIYIIFVRSGTGRLLSVSYRQIPDQKGKNRVREGD</sequence>
<keyword evidence="2" id="KW-1185">Reference proteome</keyword>
<dbReference type="STRING" id="1839936.SBU_000642"/>
<comment type="caution">
    <text evidence="1">The sequence shown here is derived from an EMBL/GenBank/DDBJ whole genome shotgun (WGS) entry which is preliminary data.</text>
</comment>
<dbReference type="AlphaFoldDB" id="A0A1F2P6A8"/>
<dbReference type="EMBL" id="LYOR01000002">
    <property type="protein sequence ID" value="OFV66675.1"/>
    <property type="molecule type" value="Genomic_DNA"/>
</dbReference>
<proteinExistence type="predicted"/>
<accession>A0A1F2P6A8</accession>
<dbReference type="Proteomes" id="UP000185779">
    <property type="component" value="Unassembled WGS sequence"/>
</dbReference>
<evidence type="ECO:0000313" key="2">
    <source>
        <dbReference type="Proteomes" id="UP000185779"/>
    </source>
</evidence>
<gene>
    <name evidence="1" type="ORF">SBU_000642</name>
</gene>
<reference evidence="1" key="1">
    <citation type="submission" date="2016-05" db="EMBL/GenBank/DDBJ databases">
        <title>Microbial consortia oxidize butane by reversing methanogenesis.</title>
        <authorList>
            <person name="Laso-Perez R."/>
            <person name="Richter M."/>
            <person name="Wegener G."/>
            <person name="Musat F."/>
        </authorList>
    </citation>
    <scope>NUCLEOTIDE SEQUENCE [LARGE SCALE GENOMIC DNA]</scope>
    <source>
        <strain evidence="1">BOX1</strain>
    </source>
</reference>